<dbReference type="Gene3D" id="1.10.260.40">
    <property type="entry name" value="lambda repressor-like DNA-binding domains"/>
    <property type="match status" value="1"/>
</dbReference>
<dbReference type="AlphaFoldDB" id="A0A846ZQE7"/>
<name>A0A846ZQE7_9GAMM</name>
<dbReference type="PROSITE" id="PS50943">
    <property type="entry name" value="HTH_CROC1"/>
    <property type="match status" value="1"/>
</dbReference>
<dbReference type="Pfam" id="PF13443">
    <property type="entry name" value="HTH_26"/>
    <property type="match status" value="1"/>
</dbReference>
<comment type="caution">
    <text evidence="2">The sequence shown here is derived from an EMBL/GenBank/DDBJ whole genome shotgun (WGS) entry which is preliminary data.</text>
</comment>
<reference evidence="2 3" key="1">
    <citation type="journal article" date="2017" name="Int. J. Syst. Evol. Microbiol.">
        <title>Oleiagrimonas citrea sp. nov., a marine bacterium isolated from tidal flat sediment and emended description of the genus Oleiagrimonas Fang et al. 2015 and Oleiagrimonas soli.</title>
        <authorList>
            <person name="Yang S.H."/>
            <person name="Seo H.S."/>
            <person name="Seong C.N."/>
            <person name="Kwon K.K."/>
        </authorList>
    </citation>
    <scope>NUCLEOTIDE SEQUENCE [LARGE SCALE GENOMIC DNA]</scope>
    <source>
        <strain evidence="2 3">MEBiC09124</strain>
    </source>
</reference>
<accession>A0A846ZQE7</accession>
<protein>
    <submittedName>
        <fullName evidence="2">Helix-turn-helix transcriptional regulator</fullName>
    </submittedName>
</protein>
<organism evidence="2 3">
    <name type="scientific">Oleiagrimonas citrea</name>
    <dbReference type="NCBI Taxonomy" id="1665687"/>
    <lineage>
        <taxon>Bacteria</taxon>
        <taxon>Pseudomonadati</taxon>
        <taxon>Pseudomonadota</taxon>
        <taxon>Gammaproteobacteria</taxon>
        <taxon>Lysobacterales</taxon>
        <taxon>Rhodanobacteraceae</taxon>
        <taxon>Oleiagrimonas</taxon>
    </lineage>
</organism>
<proteinExistence type="predicted"/>
<keyword evidence="3" id="KW-1185">Reference proteome</keyword>
<evidence type="ECO:0000313" key="3">
    <source>
        <dbReference type="Proteomes" id="UP000541636"/>
    </source>
</evidence>
<sequence length="251" mass="28857">MSATAILVQAIRSELRHRGITYRELAARLGVSEPTIKRHLGKGGFTLQRLDEICDVLGTDLESLLRQSHADRRAVTELSKAQETSLVADPKLLLTTYLILNNWRFGEIMATFRIDENELVSLLLKLDQLKIIEYRPPQRIKKLTARNFSWRKDGPVHRFFMSRVLPEFFGERFDGTSDAFHFVGATLSEGSRARMQAAIARLVEEFEQLARMDARLSLDVRDGCCAVLAFRKWEFSEFTRLRRKRVATARS</sequence>
<dbReference type="InterPro" id="IPR001387">
    <property type="entry name" value="Cro/C1-type_HTH"/>
</dbReference>
<dbReference type="CDD" id="cd00093">
    <property type="entry name" value="HTH_XRE"/>
    <property type="match status" value="1"/>
</dbReference>
<evidence type="ECO:0000259" key="1">
    <source>
        <dbReference type="PROSITE" id="PS50943"/>
    </source>
</evidence>
<evidence type="ECO:0000313" key="2">
    <source>
        <dbReference type="EMBL" id="NKZ39800.1"/>
    </source>
</evidence>
<dbReference type="SMART" id="SM00530">
    <property type="entry name" value="HTH_XRE"/>
    <property type="match status" value="1"/>
</dbReference>
<dbReference type="GO" id="GO:0003677">
    <property type="term" value="F:DNA binding"/>
    <property type="evidence" value="ECO:0007669"/>
    <property type="project" value="InterPro"/>
</dbReference>
<dbReference type="SUPFAM" id="SSF47413">
    <property type="entry name" value="lambda repressor-like DNA-binding domains"/>
    <property type="match status" value="1"/>
</dbReference>
<gene>
    <name evidence="2" type="ORF">HF690_12660</name>
</gene>
<dbReference type="RefSeq" id="WP_168609704.1">
    <property type="nucleotide sequence ID" value="NZ_JAAZQD010000005.1"/>
</dbReference>
<dbReference type="EMBL" id="JAAZQD010000005">
    <property type="protein sequence ID" value="NKZ39800.1"/>
    <property type="molecule type" value="Genomic_DNA"/>
</dbReference>
<dbReference type="InterPro" id="IPR010982">
    <property type="entry name" value="Lambda_DNA-bd_dom_sf"/>
</dbReference>
<dbReference type="Proteomes" id="UP000541636">
    <property type="component" value="Unassembled WGS sequence"/>
</dbReference>
<feature type="domain" description="HTH cro/C1-type" evidence="1">
    <location>
        <begin position="11"/>
        <end position="64"/>
    </location>
</feature>